<reference evidence="5" key="1">
    <citation type="journal article" date="2015" name="Nat. Plants">
        <title>Genome expansion of Arabis alpina linked with retrotransposition and reduced symmetric DNA methylation.</title>
        <authorList>
            <person name="Willing E.M."/>
            <person name="Rawat V."/>
            <person name="Mandakova T."/>
            <person name="Maumus F."/>
            <person name="James G.V."/>
            <person name="Nordstroem K.J."/>
            <person name="Becker C."/>
            <person name="Warthmann N."/>
            <person name="Chica C."/>
            <person name="Szarzynska B."/>
            <person name="Zytnicki M."/>
            <person name="Albani M.C."/>
            <person name="Kiefer C."/>
            <person name="Bergonzi S."/>
            <person name="Castaings L."/>
            <person name="Mateos J.L."/>
            <person name="Berns M.C."/>
            <person name="Bujdoso N."/>
            <person name="Piofczyk T."/>
            <person name="de Lorenzo L."/>
            <person name="Barrero-Sicilia C."/>
            <person name="Mateos I."/>
            <person name="Piednoel M."/>
            <person name="Hagmann J."/>
            <person name="Chen-Min-Tao R."/>
            <person name="Iglesias-Fernandez R."/>
            <person name="Schuster S.C."/>
            <person name="Alonso-Blanco C."/>
            <person name="Roudier F."/>
            <person name="Carbonero P."/>
            <person name="Paz-Ares J."/>
            <person name="Davis S.J."/>
            <person name="Pecinka A."/>
            <person name="Quesneville H."/>
            <person name="Colot V."/>
            <person name="Lysak M.A."/>
            <person name="Weigel D."/>
            <person name="Coupland G."/>
            <person name="Schneeberger K."/>
        </authorList>
    </citation>
    <scope>NUCLEOTIDE SEQUENCE [LARGE SCALE GENOMIC DNA]</scope>
    <source>
        <strain evidence="5">cv. Pajares</strain>
    </source>
</reference>
<dbReference type="InterPro" id="IPR021109">
    <property type="entry name" value="Peptidase_aspartic_dom_sf"/>
</dbReference>
<accession>A0A087G2Z5</accession>
<dbReference type="GO" id="GO:0006508">
    <property type="term" value="P:proteolysis"/>
    <property type="evidence" value="ECO:0007669"/>
    <property type="project" value="InterPro"/>
</dbReference>
<protein>
    <recommendedName>
        <fullName evidence="3">Peptidase A1 domain-containing protein</fullName>
    </recommendedName>
</protein>
<feature type="signal peptide" evidence="2">
    <location>
        <begin position="1"/>
        <end position="15"/>
    </location>
</feature>
<dbReference type="InterPro" id="IPR034164">
    <property type="entry name" value="Pepsin-like_dom"/>
</dbReference>
<dbReference type="eggNOG" id="KOG1339">
    <property type="taxonomic scope" value="Eukaryota"/>
</dbReference>
<dbReference type="Gramene" id="KFK24247">
    <property type="protein sequence ID" value="KFK24247"/>
    <property type="gene ID" value="AALP_AAs44256U000300"/>
</dbReference>
<dbReference type="InterPro" id="IPR032861">
    <property type="entry name" value="TAXi_N"/>
</dbReference>
<name>A0A087G2Z5_ARAAL</name>
<evidence type="ECO:0000256" key="2">
    <source>
        <dbReference type="SAM" id="SignalP"/>
    </source>
</evidence>
<dbReference type="CDD" id="cd05471">
    <property type="entry name" value="pepsin_like"/>
    <property type="match status" value="1"/>
</dbReference>
<gene>
    <name evidence="4" type="ORF">AALP_AAs44256U000300</name>
</gene>
<dbReference type="GO" id="GO:0004190">
    <property type="term" value="F:aspartic-type endopeptidase activity"/>
    <property type="evidence" value="ECO:0007669"/>
    <property type="project" value="InterPro"/>
</dbReference>
<keyword evidence="5" id="KW-1185">Reference proteome</keyword>
<dbReference type="AlphaFoldDB" id="A0A087G2Z5"/>
<dbReference type="InterPro" id="IPR001461">
    <property type="entry name" value="Aspartic_peptidase_A1"/>
</dbReference>
<dbReference type="PANTHER" id="PTHR13683">
    <property type="entry name" value="ASPARTYL PROTEASES"/>
    <property type="match status" value="1"/>
</dbReference>
<dbReference type="Pfam" id="PF14543">
    <property type="entry name" value="TAXi_N"/>
    <property type="match status" value="1"/>
</dbReference>
<dbReference type="OrthoDB" id="2747330at2759"/>
<keyword evidence="2" id="KW-0732">Signal</keyword>
<feature type="domain" description="Peptidase A1" evidence="3">
    <location>
        <begin position="94"/>
        <end position="218"/>
    </location>
</feature>
<dbReference type="PROSITE" id="PS51767">
    <property type="entry name" value="PEPTIDASE_A1"/>
    <property type="match status" value="1"/>
</dbReference>
<dbReference type="EMBL" id="KL970830">
    <property type="protein sequence ID" value="KFK24247.1"/>
    <property type="molecule type" value="Genomic_DNA"/>
</dbReference>
<evidence type="ECO:0000313" key="5">
    <source>
        <dbReference type="Proteomes" id="UP000029120"/>
    </source>
</evidence>
<comment type="similarity">
    <text evidence="1">Belongs to the peptidase A1 family.</text>
</comment>
<evidence type="ECO:0000259" key="3">
    <source>
        <dbReference type="PROSITE" id="PS51767"/>
    </source>
</evidence>
<dbReference type="OMA" id="ISWIACN"/>
<proteinExistence type="inferred from homology"/>
<evidence type="ECO:0000313" key="4">
    <source>
        <dbReference type="EMBL" id="KFK24247.1"/>
    </source>
</evidence>
<dbReference type="Gene3D" id="2.40.70.10">
    <property type="entry name" value="Acid Proteases"/>
    <property type="match status" value="1"/>
</dbReference>
<dbReference type="Proteomes" id="UP000029120">
    <property type="component" value="Unassembled WGS sequence"/>
</dbReference>
<dbReference type="SUPFAM" id="SSF50630">
    <property type="entry name" value="Acid proteases"/>
    <property type="match status" value="1"/>
</dbReference>
<dbReference type="InterPro" id="IPR033121">
    <property type="entry name" value="PEPTIDASE_A1"/>
</dbReference>
<organism evidence="4 5">
    <name type="scientific">Arabis alpina</name>
    <name type="common">Alpine rock-cress</name>
    <dbReference type="NCBI Taxonomy" id="50452"/>
    <lineage>
        <taxon>Eukaryota</taxon>
        <taxon>Viridiplantae</taxon>
        <taxon>Streptophyta</taxon>
        <taxon>Embryophyta</taxon>
        <taxon>Tracheophyta</taxon>
        <taxon>Spermatophyta</taxon>
        <taxon>Magnoliopsida</taxon>
        <taxon>eudicotyledons</taxon>
        <taxon>Gunneridae</taxon>
        <taxon>Pentapetalae</taxon>
        <taxon>rosids</taxon>
        <taxon>malvids</taxon>
        <taxon>Brassicales</taxon>
        <taxon>Brassicaceae</taxon>
        <taxon>Arabideae</taxon>
        <taxon>Arabis</taxon>
    </lineage>
</organism>
<evidence type="ECO:0000256" key="1">
    <source>
        <dbReference type="ARBA" id="ARBA00007447"/>
    </source>
</evidence>
<dbReference type="PANTHER" id="PTHR13683:SF875">
    <property type="entry name" value="EUKARYOTIC ASPARTYL PROTEASE FAMILY PROTEIN"/>
    <property type="match status" value="1"/>
</dbReference>
<sequence>MFLLAAVMFAVTGFASPEFHSSFAQHATSPVKILTLERAFPLDEPVELSELRARDRVRHARILLGKNSVGGVVDFPVQGSSDPYLVGSKTTMLYFTKVKLGSPPTEFNVQIDTGSDILWVTCSSCCNCPHTSGRGIDLHFFDAPGSLTAGSVTCSDPICSSVFQTTAAQCSENNQCGYSFRYGDGSGTAGYYMTDTFYFDAVLGESLVANSSAPIVFG</sequence>
<feature type="chain" id="PRO_5012158442" description="Peptidase A1 domain-containing protein" evidence="2">
    <location>
        <begin position="16"/>
        <end position="218"/>
    </location>
</feature>